<evidence type="ECO:0000256" key="8">
    <source>
        <dbReference type="ARBA" id="ARBA00023065"/>
    </source>
</evidence>
<name>A0A7R8ZDP3_TIMDO</name>
<dbReference type="GO" id="GO:0005272">
    <property type="term" value="F:sodium channel activity"/>
    <property type="evidence" value="ECO:0007669"/>
    <property type="project" value="UniProtKB-KW"/>
</dbReference>
<keyword evidence="10 12" id="KW-0739">Sodium transport</keyword>
<evidence type="ECO:0000256" key="3">
    <source>
        <dbReference type="ARBA" id="ARBA00022448"/>
    </source>
</evidence>
<sequence length="104" mass="11604">MGTQFIRVPLKRDVVAVVRPSIMKTSSGLESYTPKARQCFFSHEKHLLYFNVYTQGNCEMECLINITREVCGCTAFYVPSLDDVPVCGSGNLMCFSLLAGKLIN</sequence>
<accession>A0A7R8ZDP3</accession>
<dbReference type="Pfam" id="PF00858">
    <property type="entry name" value="ASC"/>
    <property type="match status" value="1"/>
</dbReference>
<evidence type="ECO:0000256" key="1">
    <source>
        <dbReference type="ARBA" id="ARBA00004141"/>
    </source>
</evidence>
<comment type="similarity">
    <text evidence="2 12">Belongs to the amiloride-sensitive sodium channel (TC 1.A.6) family.</text>
</comment>
<evidence type="ECO:0000256" key="2">
    <source>
        <dbReference type="ARBA" id="ARBA00007193"/>
    </source>
</evidence>
<dbReference type="Gene3D" id="1.10.287.820">
    <property type="entry name" value="Acid-sensing ion channel domain"/>
    <property type="match status" value="1"/>
</dbReference>
<evidence type="ECO:0000256" key="12">
    <source>
        <dbReference type="RuleBase" id="RU000679"/>
    </source>
</evidence>
<dbReference type="GO" id="GO:0016020">
    <property type="term" value="C:membrane"/>
    <property type="evidence" value="ECO:0007669"/>
    <property type="project" value="UniProtKB-SubCell"/>
</dbReference>
<comment type="subcellular location">
    <subcellularLocation>
        <location evidence="1">Membrane</location>
        <topology evidence="1">Multi-pass membrane protein</topology>
    </subcellularLocation>
</comment>
<evidence type="ECO:0000256" key="4">
    <source>
        <dbReference type="ARBA" id="ARBA00022461"/>
    </source>
</evidence>
<evidence type="ECO:0000256" key="11">
    <source>
        <dbReference type="ARBA" id="ARBA00023303"/>
    </source>
</evidence>
<evidence type="ECO:0000313" key="13">
    <source>
        <dbReference type="EMBL" id="CAD7206001.1"/>
    </source>
</evidence>
<gene>
    <name evidence="13" type="ORF">TDIB3V08_LOCUS12150</name>
</gene>
<evidence type="ECO:0000256" key="9">
    <source>
        <dbReference type="ARBA" id="ARBA00023136"/>
    </source>
</evidence>
<reference evidence="13" key="1">
    <citation type="submission" date="2020-11" db="EMBL/GenBank/DDBJ databases">
        <authorList>
            <person name="Tran Van P."/>
        </authorList>
    </citation>
    <scope>NUCLEOTIDE SEQUENCE</scope>
</reference>
<keyword evidence="6" id="KW-1133">Transmembrane helix</keyword>
<keyword evidence="9" id="KW-0472">Membrane</keyword>
<organism evidence="13">
    <name type="scientific">Timema douglasi</name>
    <name type="common">Walking stick</name>
    <dbReference type="NCBI Taxonomy" id="61478"/>
    <lineage>
        <taxon>Eukaryota</taxon>
        <taxon>Metazoa</taxon>
        <taxon>Ecdysozoa</taxon>
        <taxon>Arthropoda</taxon>
        <taxon>Hexapoda</taxon>
        <taxon>Insecta</taxon>
        <taxon>Pterygota</taxon>
        <taxon>Neoptera</taxon>
        <taxon>Polyneoptera</taxon>
        <taxon>Phasmatodea</taxon>
        <taxon>Timematodea</taxon>
        <taxon>Timematoidea</taxon>
        <taxon>Timematidae</taxon>
        <taxon>Timema</taxon>
    </lineage>
</organism>
<keyword evidence="11 12" id="KW-0407">Ion channel</keyword>
<keyword evidence="8 12" id="KW-0406">Ion transport</keyword>
<dbReference type="EMBL" id="OA578194">
    <property type="protein sequence ID" value="CAD7206001.1"/>
    <property type="molecule type" value="Genomic_DNA"/>
</dbReference>
<evidence type="ECO:0000256" key="7">
    <source>
        <dbReference type="ARBA" id="ARBA00023053"/>
    </source>
</evidence>
<dbReference type="InterPro" id="IPR001873">
    <property type="entry name" value="ENaC"/>
</dbReference>
<keyword evidence="4 12" id="KW-0894">Sodium channel</keyword>
<evidence type="ECO:0000256" key="5">
    <source>
        <dbReference type="ARBA" id="ARBA00022692"/>
    </source>
</evidence>
<keyword evidence="5 12" id="KW-0812">Transmembrane</keyword>
<evidence type="ECO:0000256" key="10">
    <source>
        <dbReference type="ARBA" id="ARBA00023201"/>
    </source>
</evidence>
<evidence type="ECO:0000256" key="6">
    <source>
        <dbReference type="ARBA" id="ARBA00022989"/>
    </source>
</evidence>
<keyword evidence="3 12" id="KW-0813">Transport</keyword>
<proteinExistence type="inferred from homology"/>
<keyword evidence="7" id="KW-0915">Sodium</keyword>
<dbReference type="AlphaFoldDB" id="A0A7R8ZDP3"/>
<protein>
    <submittedName>
        <fullName evidence="13">Uncharacterized protein</fullName>
    </submittedName>
</protein>